<comment type="similarity">
    <text evidence="3">Belongs to the metallo-dependent hydrolases superfamily. Phosphotriesterase family.</text>
</comment>
<keyword evidence="2" id="KW-0378">Hydrolase</keyword>
<dbReference type="Pfam" id="PF02126">
    <property type="entry name" value="PTE"/>
    <property type="match status" value="1"/>
</dbReference>
<dbReference type="InterPro" id="IPR001559">
    <property type="entry name" value="Phosphotriesterase"/>
</dbReference>
<keyword evidence="1" id="KW-0479">Metal-binding</keyword>
<dbReference type="InterPro" id="IPR032466">
    <property type="entry name" value="Metal_Hydrolase"/>
</dbReference>
<dbReference type="Gene3D" id="3.20.20.140">
    <property type="entry name" value="Metal-dependent hydrolases"/>
    <property type="match status" value="1"/>
</dbReference>
<protein>
    <submittedName>
        <fullName evidence="4">Phosphotriesterase</fullName>
    </submittedName>
</protein>
<proteinExistence type="inferred from homology"/>
<sequence length="315" mass="33441">MHTSTLHTVTGPLSYEAVRGPVLAHEHLVLDLDLKGDGGAVLDAERHGPAVTAELADLREKFDLSLVIDLTCRGMGRDPRALAAVAREAGVAVVAATGWYYEPFHTPELASMSVEELAGSLVREIEGGFDADGIRPGVLGEVGSHGDVPSAPETRSLRAAARAAVATSLSVATHAQLGRGGLAQLELLTAEGLPAHRVSIGHQDLLDDPAVHKELAGRGAYVAFDTVGKESYQSDDTRLRLLLALLEAGHADRALLSCDISRHGYLVSEGGQGYGHLFRSFLPRLRAAGVDDDLIDLMTRRNPLRFLTGASTEEI</sequence>
<dbReference type="PANTHER" id="PTHR10819:SF3">
    <property type="entry name" value="PHOSPHOTRIESTERASE-RELATED PROTEIN"/>
    <property type="match status" value="1"/>
</dbReference>
<dbReference type="SUPFAM" id="SSF51556">
    <property type="entry name" value="Metallo-dependent hydrolases"/>
    <property type="match status" value="1"/>
</dbReference>
<dbReference type="PIRSF" id="PIRSF016839">
    <property type="entry name" value="PhP"/>
    <property type="match status" value="1"/>
</dbReference>
<evidence type="ECO:0000256" key="1">
    <source>
        <dbReference type="ARBA" id="ARBA00022723"/>
    </source>
</evidence>
<accession>A0ABU6C6L7</accession>
<dbReference type="Proteomes" id="UP001352223">
    <property type="component" value="Unassembled WGS sequence"/>
</dbReference>
<dbReference type="EMBL" id="JAOZYB010000046">
    <property type="protein sequence ID" value="MEB3960348.1"/>
    <property type="molecule type" value="Genomic_DNA"/>
</dbReference>
<evidence type="ECO:0000256" key="3">
    <source>
        <dbReference type="PROSITE-ProRule" id="PRU00679"/>
    </source>
</evidence>
<dbReference type="PANTHER" id="PTHR10819">
    <property type="entry name" value="PHOSPHOTRIESTERASE-RELATED"/>
    <property type="match status" value="1"/>
</dbReference>
<reference evidence="4 5" key="1">
    <citation type="submission" date="2022-10" db="EMBL/GenBank/DDBJ databases">
        <authorList>
            <person name="Xie J."/>
            <person name="Shen N."/>
        </authorList>
    </citation>
    <scope>NUCLEOTIDE SEQUENCE [LARGE SCALE GENOMIC DNA]</scope>
    <source>
        <strain evidence="4 5">DSM 41681</strain>
    </source>
</reference>
<evidence type="ECO:0000313" key="5">
    <source>
        <dbReference type="Proteomes" id="UP001352223"/>
    </source>
</evidence>
<dbReference type="RefSeq" id="WP_324767411.1">
    <property type="nucleotide sequence ID" value="NZ_BAAATS010000019.1"/>
</dbReference>
<comment type="caution">
    <text evidence="4">The sequence shown here is derived from an EMBL/GenBank/DDBJ whole genome shotgun (WGS) entry which is preliminary data.</text>
</comment>
<dbReference type="PROSITE" id="PS51347">
    <property type="entry name" value="PHOSPHOTRIESTERASE_2"/>
    <property type="match status" value="1"/>
</dbReference>
<gene>
    <name evidence="4" type="ORF">OKJ48_08795</name>
</gene>
<organism evidence="4 5">
    <name type="scientific">Streptomyces kunmingensis</name>
    <dbReference type="NCBI Taxonomy" id="68225"/>
    <lineage>
        <taxon>Bacteria</taxon>
        <taxon>Bacillati</taxon>
        <taxon>Actinomycetota</taxon>
        <taxon>Actinomycetes</taxon>
        <taxon>Kitasatosporales</taxon>
        <taxon>Streptomycetaceae</taxon>
        <taxon>Streptomyces</taxon>
    </lineage>
</organism>
<name>A0ABU6C6L7_9ACTN</name>
<keyword evidence="5" id="KW-1185">Reference proteome</keyword>
<evidence type="ECO:0000313" key="4">
    <source>
        <dbReference type="EMBL" id="MEB3960348.1"/>
    </source>
</evidence>
<evidence type="ECO:0000256" key="2">
    <source>
        <dbReference type="ARBA" id="ARBA00022801"/>
    </source>
</evidence>
<comment type="caution">
    <text evidence="3">Lacks conserved residue(s) required for the propagation of feature annotation.</text>
</comment>